<sequence length="326" mass="34547">METKSNYVMVGAVTLLLLALLAAFTVWLSRTSDGDKKEYDIFFQQSVNGLAKGSGVSFSGVPVGQIESIELWEPDPEFVRVRISIKSTVPVLQGTTATINGIGFTGVSEIQLDGAVKGAPALDCTKANPQSACPTGVPVIPTKPGALGELLNNAPLLLERLSTLTERLTNILSDKNQQSIEQILDNVESLSGTLATQGPDLRAAIQESRITLQKAGLAADEITKMAGTTNKLLDSEGRPMLDELRKTLRSANGSLAALETTLNNANPAIETLNTQTLPEVTQLARDLRDLSVSLKSVTEKVDQGGIGSVVGAPALPDYKPGSRNQK</sequence>
<feature type="region of interest" description="Disordered" evidence="1">
    <location>
        <begin position="305"/>
        <end position="326"/>
    </location>
</feature>
<evidence type="ECO:0000313" key="3">
    <source>
        <dbReference type="EMBL" id="RRQ51684.1"/>
    </source>
</evidence>
<dbReference type="Pfam" id="PF02470">
    <property type="entry name" value="MlaD"/>
    <property type="match status" value="1"/>
</dbReference>
<dbReference type="Proteomes" id="UP000268553">
    <property type="component" value="Unassembled WGS sequence"/>
</dbReference>
<dbReference type="InterPro" id="IPR003399">
    <property type="entry name" value="Mce/MlaD"/>
</dbReference>
<feature type="domain" description="Mce/MlaD" evidence="2">
    <location>
        <begin position="39"/>
        <end position="113"/>
    </location>
</feature>
<protein>
    <submittedName>
        <fullName evidence="3">MCE family protein</fullName>
    </submittedName>
</protein>
<gene>
    <name evidence="3" type="ORF">D7D48_01955</name>
</gene>
<dbReference type="EMBL" id="RWJI01000001">
    <property type="protein sequence ID" value="RRQ51684.1"/>
    <property type="molecule type" value="Genomic_DNA"/>
</dbReference>
<evidence type="ECO:0000256" key="1">
    <source>
        <dbReference type="SAM" id="MobiDB-lite"/>
    </source>
</evidence>
<dbReference type="PANTHER" id="PTHR36698">
    <property type="entry name" value="BLL5892 PROTEIN"/>
    <property type="match status" value="1"/>
</dbReference>
<proteinExistence type="predicted"/>
<organism evidence="3 4">
    <name type="scientific">Sphingorhabdus wooponensis</name>
    <dbReference type="NCBI Taxonomy" id="940136"/>
    <lineage>
        <taxon>Bacteria</taxon>
        <taxon>Pseudomonadati</taxon>
        <taxon>Pseudomonadota</taxon>
        <taxon>Alphaproteobacteria</taxon>
        <taxon>Sphingomonadales</taxon>
        <taxon>Sphingomonadaceae</taxon>
        <taxon>Sphingorhabdus</taxon>
    </lineage>
</organism>
<keyword evidence="4" id="KW-1185">Reference proteome</keyword>
<dbReference type="AlphaFoldDB" id="A0A426RRT0"/>
<name>A0A426RRT0_9SPHN</name>
<dbReference type="OrthoDB" id="9808689at2"/>
<evidence type="ECO:0000259" key="2">
    <source>
        <dbReference type="Pfam" id="PF02470"/>
    </source>
</evidence>
<dbReference type="PANTHER" id="PTHR36698:SF2">
    <property type="entry name" value="MCE_MLAD DOMAIN-CONTAINING PROTEIN"/>
    <property type="match status" value="1"/>
</dbReference>
<evidence type="ECO:0000313" key="4">
    <source>
        <dbReference type="Proteomes" id="UP000268553"/>
    </source>
</evidence>
<accession>A0A426RRT0</accession>
<dbReference type="RefSeq" id="WP_125229698.1">
    <property type="nucleotide sequence ID" value="NZ_RWJI01000001.1"/>
</dbReference>
<comment type="caution">
    <text evidence="3">The sequence shown here is derived from an EMBL/GenBank/DDBJ whole genome shotgun (WGS) entry which is preliminary data.</text>
</comment>
<reference evidence="3 4" key="1">
    <citation type="submission" date="2018-12" db="EMBL/GenBank/DDBJ databases">
        <authorList>
            <person name="Kim S.-J."/>
            <person name="Jung G.-Y."/>
        </authorList>
    </citation>
    <scope>NUCLEOTIDE SEQUENCE [LARGE SCALE GENOMIC DNA]</scope>
    <source>
        <strain evidence="3 4">03SU3-P</strain>
    </source>
</reference>